<comment type="caution">
    <text evidence="2">The sequence shown here is derived from an EMBL/GenBank/DDBJ whole genome shotgun (WGS) entry which is preliminary data.</text>
</comment>
<evidence type="ECO:0000313" key="2">
    <source>
        <dbReference type="EMBL" id="MBI2877434.1"/>
    </source>
</evidence>
<proteinExistence type="predicted"/>
<dbReference type="Proteomes" id="UP000769766">
    <property type="component" value="Unassembled WGS sequence"/>
</dbReference>
<gene>
    <name evidence="2" type="ORF">HYY20_11180</name>
</gene>
<reference evidence="2" key="1">
    <citation type="submission" date="2020-07" db="EMBL/GenBank/DDBJ databases">
        <title>Huge and variable diversity of episymbiotic CPR bacteria and DPANN archaea in groundwater ecosystems.</title>
        <authorList>
            <person name="He C.Y."/>
            <person name="Keren R."/>
            <person name="Whittaker M."/>
            <person name="Farag I.F."/>
            <person name="Doudna J."/>
            <person name="Cate J.H.D."/>
            <person name="Banfield J.F."/>
        </authorList>
    </citation>
    <scope>NUCLEOTIDE SEQUENCE</scope>
    <source>
        <strain evidence="2">NC_groundwater_672_Ag_B-0.1um_62_36</strain>
    </source>
</reference>
<sequence length="170" mass="18601">MFEALRQSDATWKVIVNEVPIAQLFVDPYDRWEGYAAERKEILDFIRTSGMRNVVFITGDLHGNIITDVRRDTFTDATPIAKEFIAGPIAQVTFADQLAASPDSERTANGLPTPLGPLVLPDCANLSTFAYGLVEVDSATKRLTVTLKNDAGQAFCSATLLPSGLRPRQD</sequence>
<feature type="domain" description="PhoD-like phosphatase metallophosphatase" evidence="1">
    <location>
        <begin position="2"/>
        <end position="101"/>
    </location>
</feature>
<dbReference type="AlphaFoldDB" id="A0A932CQB5"/>
<accession>A0A932CQB5</accession>
<name>A0A932CQB5_UNCTE</name>
<dbReference type="PANTHER" id="PTHR43606:SF2">
    <property type="entry name" value="ALKALINE PHOSPHATASE FAMILY PROTEIN (AFU_ORTHOLOGUE AFUA_5G03860)"/>
    <property type="match status" value="1"/>
</dbReference>
<organism evidence="2 3">
    <name type="scientific">Tectimicrobiota bacterium</name>
    <dbReference type="NCBI Taxonomy" id="2528274"/>
    <lineage>
        <taxon>Bacteria</taxon>
        <taxon>Pseudomonadati</taxon>
        <taxon>Nitrospinota/Tectimicrobiota group</taxon>
        <taxon>Candidatus Tectimicrobiota</taxon>
    </lineage>
</organism>
<dbReference type="InterPro" id="IPR052900">
    <property type="entry name" value="Phospholipid_Metab_Enz"/>
</dbReference>
<evidence type="ECO:0000259" key="1">
    <source>
        <dbReference type="Pfam" id="PF09423"/>
    </source>
</evidence>
<protein>
    <submittedName>
        <fullName evidence="2">Alkaline phosphatase D family protein</fullName>
    </submittedName>
</protein>
<dbReference type="InterPro" id="IPR018946">
    <property type="entry name" value="PhoD-like_MPP"/>
</dbReference>
<dbReference type="Gene3D" id="3.60.21.70">
    <property type="entry name" value="PhoD-like phosphatase"/>
    <property type="match status" value="1"/>
</dbReference>
<dbReference type="Pfam" id="PF09423">
    <property type="entry name" value="PhoD"/>
    <property type="match status" value="1"/>
</dbReference>
<dbReference type="InterPro" id="IPR038607">
    <property type="entry name" value="PhoD-like_sf"/>
</dbReference>
<dbReference type="PANTHER" id="PTHR43606">
    <property type="entry name" value="PHOSPHATASE, PUTATIVE (AFU_ORTHOLOGUE AFUA_6G08710)-RELATED"/>
    <property type="match status" value="1"/>
</dbReference>
<dbReference type="EMBL" id="JACPRF010000340">
    <property type="protein sequence ID" value="MBI2877434.1"/>
    <property type="molecule type" value="Genomic_DNA"/>
</dbReference>
<evidence type="ECO:0000313" key="3">
    <source>
        <dbReference type="Proteomes" id="UP000769766"/>
    </source>
</evidence>